<comment type="caution">
    <text evidence="4">The sequence shown here is derived from an EMBL/GenBank/DDBJ whole genome shotgun (WGS) entry which is preliminary data.</text>
</comment>
<dbReference type="Gene3D" id="3.40.720.10">
    <property type="entry name" value="Alkaline Phosphatase, subunit A"/>
    <property type="match status" value="2"/>
</dbReference>
<feature type="binding site" evidence="3">
    <location>
        <position position="49"/>
    </location>
    <ligand>
        <name>Zn(2+)</name>
        <dbReference type="ChEBI" id="CHEBI:29105"/>
        <label>2</label>
    </ligand>
</feature>
<dbReference type="EMBL" id="UYJE01008207">
    <property type="protein sequence ID" value="VDI62065.1"/>
    <property type="molecule type" value="Genomic_DNA"/>
</dbReference>
<dbReference type="GO" id="GO:0046872">
    <property type="term" value="F:metal ion binding"/>
    <property type="evidence" value="ECO:0007669"/>
    <property type="project" value="UniProtKB-KW"/>
</dbReference>
<keyword evidence="3" id="KW-0862">Zinc</keyword>
<feature type="binding site" evidence="3">
    <location>
        <position position="45"/>
    </location>
    <ligand>
        <name>Zn(2+)</name>
        <dbReference type="ChEBI" id="CHEBI:29105"/>
        <label>2</label>
    </ligand>
</feature>
<keyword evidence="2" id="KW-0597">Phosphoprotein</keyword>
<keyword evidence="4" id="KW-0378">Hydrolase</keyword>
<dbReference type="EC" id="3.1.3.1" evidence="1"/>
<feature type="binding site" evidence="3">
    <location>
        <position position="87"/>
    </location>
    <ligand>
        <name>Zn(2+)</name>
        <dbReference type="ChEBI" id="CHEBI:29105"/>
        <label>2</label>
    </ligand>
</feature>
<feature type="binding site" evidence="3">
    <location>
        <position position="86"/>
    </location>
    <ligand>
        <name>Zn(2+)</name>
        <dbReference type="ChEBI" id="CHEBI:29105"/>
        <label>2</label>
    </ligand>
</feature>
<evidence type="ECO:0000313" key="4">
    <source>
        <dbReference type="EMBL" id="VDI62065.1"/>
    </source>
</evidence>
<comment type="cofactor">
    <cofactor evidence="3">
        <name>Mg(2+)</name>
        <dbReference type="ChEBI" id="CHEBI:18420"/>
    </cofactor>
    <text evidence="3">Binds 1 Mg(2+) ion.</text>
</comment>
<evidence type="ECO:0000256" key="2">
    <source>
        <dbReference type="ARBA" id="ARBA00022553"/>
    </source>
</evidence>
<evidence type="ECO:0000256" key="1">
    <source>
        <dbReference type="ARBA" id="ARBA00012647"/>
    </source>
</evidence>
<dbReference type="SMART" id="SM00098">
    <property type="entry name" value="alkPPc"/>
    <property type="match status" value="1"/>
</dbReference>
<gene>
    <name evidence="4" type="ORF">MGAL_10B061629</name>
</gene>
<accession>A0A8B6GC77</accession>
<dbReference type="Pfam" id="PF00245">
    <property type="entry name" value="Alk_phosphatase"/>
    <property type="match status" value="2"/>
</dbReference>
<feature type="binding site" evidence="3">
    <location>
        <position position="164"/>
    </location>
    <ligand>
        <name>Zn(2+)</name>
        <dbReference type="ChEBI" id="CHEBI:29105"/>
        <label>2</label>
    </ligand>
</feature>
<reference evidence="4" key="1">
    <citation type="submission" date="2018-11" db="EMBL/GenBank/DDBJ databases">
        <authorList>
            <person name="Alioto T."/>
            <person name="Alioto T."/>
        </authorList>
    </citation>
    <scope>NUCLEOTIDE SEQUENCE</scope>
</reference>
<dbReference type="InterPro" id="IPR001952">
    <property type="entry name" value="Alkaline_phosphatase"/>
</dbReference>
<dbReference type="OrthoDB" id="5818554at2759"/>
<dbReference type="GO" id="GO:0004035">
    <property type="term" value="F:alkaline phosphatase activity"/>
    <property type="evidence" value="ECO:0007669"/>
    <property type="project" value="UniProtKB-EC"/>
</dbReference>
<organism evidence="4 5">
    <name type="scientific">Mytilus galloprovincialis</name>
    <name type="common">Mediterranean mussel</name>
    <dbReference type="NCBI Taxonomy" id="29158"/>
    <lineage>
        <taxon>Eukaryota</taxon>
        <taxon>Metazoa</taxon>
        <taxon>Spiralia</taxon>
        <taxon>Lophotrochozoa</taxon>
        <taxon>Mollusca</taxon>
        <taxon>Bivalvia</taxon>
        <taxon>Autobranchia</taxon>
        <taxon>Pteriomorphia</taxon>
        <taxon>Mytilida</taxon>
        <taxon>Mytiloidea</taxon>
        <taxon>Mytilidae</taxon>
        <taxon>Mytilinae</taxon>
        <taxon>Mytilus</taxon>
    </lineage>
</organism>
<dbReference type="InterPro" id="IPR017850">
    <property type="entry name" value="Alkaline_phosphatase_core_sf"/>
</dbReference>
<dbReference type="PANTHER" id="PTHR11596">
    <property type="entry name" value="ALKALINE PHOSPHATASE"/>
    <property type="match status" value="1"/>
</dbReference>
<protein>
    <recommendedName>
        <fullName evidence="1">alkaline phosphatase</fullName>
        <ecNumber evidence="1">3.1.3.1</ecNumber>
    </recommendedName>
</protein>
<sequence>MQYEVDRNRSSNGEPSISEMTGKAINILKRNTNGFFLMVEGGRIDHAHHDSKGAFALEETLAFEEAISTALEMTDKRDTLIIVTADHSHVFSIGGYSNRGNDILGLVDPFDAEPSLDGMPYTTLSYGNGPGTNFTAGRQNLSDIDTRSFDYIQQSAVPLKYETHSGEDVPIFASGPVSYLIRGVQEQHYVAHVMQYAACVGDYTNDCDRQIETVQTCAAFHISYKRSTEDWHKIARDLLQEQLKVKTNTNKAKNIILFIGDGMGIPTITSARIYKGQQMNKTGEETVFKFEEFPNVALSKVRNNHIPTLTLPMCPL</sequence>
<feature type="binding site" evidence="3">
    <location>
        <position position="40"/>
    </location>
    <ligand>
        <name>Mg(2+)</name>
        <dbReference type="ChEBI" id="CHEBI:18420"/>
    </ligand>
</feature>
<keyword evidence="3" id="KW-0479">Metal-binding</keyword>
<dbReference type="PANTHER" id="PTHR11596:SF5">
    <property type="entry name" value="ALKALINE PHOSPHATASE"/>
    <property type="match status" value="1"/>
</dbReference>
<keyword evidence="3" id="KW-0460">Magnesium</keyword>
<dbReference type="AlphaFoldDB" id="A0A8B6GC77"/>
<proteinExistence type="predicted"/>
<evidence type="ECO:0000256" key="3">
    <source>
        <dbReference type="PIRSR" id="PIRSR601952-2"/>
    </source>
</evidence>
<comment type="cofactor">
    <cofactor evidence="3">
        <name>Zn(2+)</name>
        <dbReference type="ChEBI" id="CHEBI:29105"/>
    </cofactor>
    <text evidence="3">Binds 2 Zn(2+) ions.</text>
</comment>
<name>A0A8B6GC77_MYTGA</name>
<evidence type="ECO:0000313" key="5">
    <source>
        <dbReference type="Proteomes" id="UP000596742"/>
    </source>
</evidence>
<dbReference type="Proteomes" id="UP000596742">
    <property type="component" value="Unassembled WGS sequence"/>
</dbReference>
<keyword evidence="5" id="KW-1185">Reference proteome</keyword>
<dbReference type="SUPFAM" id="SSF53649">
    <property type="entry name" value="Alkaline phosphatase-like"/>
    <property type="match status" value="2"/>
</dbReference>